<dbReference type="EMBL" id="QJJY01000004">
    <property type="protein sequence ID" value="PXX37650.1"/>
    <property type="molecule type" value="Genomic_DNA"/>
</dbReference>
<dbReference type="AlphaFoldDB" id="A0A318ISN8"/>
<evidence type="ECO:0000313" key="1">
    <source>
        <dbReference type="EMBL" id="PXX37650.1"/>
    </source>
</evidence>
<gene>
    <name evidence="1" type="ORF">NA66_1004298</name>
</gene>
<name>A0A318ISN8_BURPY</name>
<comment type="caution">
    <text evidence="1">The sequence shown here is derived from an EMBL/GenBank/DDBJ whole genome shotgun (WGS) entry which is preliminary data.</text>
</comment>
<dbReference type="Proteomes" id="UP000247755">
    <property type="component" value="Unassembled WGS sequence"/>
</dbReference>
<evidence type="ECO:0000313" key="2">
    <source>
        <dbReference type="Proteomes" id="UP000247755"/>
    </source>
</evidence>
<proteinExistence type="predicted"/>
<accession>A0A318ISN8</accession>
<protein>
    <submittedName>
        <fullName evidence="1">Uncharacterized protein</fullName>
    </submittedName>
</protein>
<organism evidence="1 2">
    <name type="scientific">Burkholderia pyrrocinia</name>
    <name type="common">Pseudomonas pyrrocinia</name>
    <dbReference type="NCBI Taxonomy" id="60550"/>
    <lineage>
        <taxon>Bacteria</taxon>
        <taxon>Pseudomonadati</taxon>
        <taxon>Pseudomonadota</taxon>
        <taxon>Betaproteobacteria</taxon>
        <taxon>Burkholderiales</taxon>
        <taxon>Burkholderiaceae</taxon>
        <taxon>Burkholderia</taxon>
        <taxon>Burkholderia cepacia complex</taxon>
    </lineage>
</organism>
<reference evidence="1 2" key="1">
    <citation type="submission" date="2018-05" db="EMBL/GenBank/DDBJ databases">
        <title>Comparative genomics of bacterial root endophytes of switchgrass collected from native prairies over two seasons.</title>
        <authorList>
            <person name="Tang Y."/>
        </authorList>
    </citation>
    <scope>NUCLEOTIDE SEQUENCE [LARGE SCALE GENOMIC DNA]</scope>
    <source>
        <strain evidence="1 2">NFIX32</strain>
    </source>
</reference>
<sequence>MRADSQVYSLGAALSATGAGIPIRGGYYAFVADGTAGGATVSLQAQLPDGTWGAVAAFGGAAIQTTATLPYVATPIPLPACVVRAAVSGGTGVSVNASLAGIG</sequence>